<keyword evidence="3" id="KW-1003">Cell membrane</keyword>
<dbReference type="AlphaFoldDB" id="A0A1M5PXS1"/>
<dbReference type="Pfam" id="PF00528">
    <property type="entry name" value="BPD_transp_1"/>
    <property type="match status" value="1"/>
</dbReference>
<feature type="transmembrane region" description="Helical" evidence="7">
    <location>
        <begin position="287"/>
        <end position="310"/>
    </location>
</feature>
<dbReference type="InterPro" id="IPR000515">
    <property type="entry name" value="MetI-like"/>
</dbReference>
<feature type="transmembrane region" description="Helical" evidence="7">
    <location>
        <begin position="134"/>
        <end position="154"/>
    </location>
</feature>
<dbReference type="PANTHER" id="PTHR30193">
    <property type="entry name" value="ABC TRANSPORTER PERMEASE PROTEIN"/>
    <property type="match status" value="1"/>
</dbReference>
<comment type="similarity">
    <text evidence="7">Belongs to the binding-protein-dependent transport system permease family.</text>
</comment>
<comment type="subcellular location">
    <subcellularLocation>
        <location evidence="1 7">Cell membrane</location>
        <topology evidence="1 7">Multi-pass membrane protein</topology>
    </subcellularLocation>
</comment>
<accession>A0A1M5PXS1</accession>
<evidence type="ECO:0000256" key="4">
    <source>
        <dbReference type="ARBA" id="ARBA00022692"/>
    </source>
</evidence>
<dbReference type="SUPFAM" id="SSF161098">
    <property type="entry name" value="MetI-like"/>
    <property type="match status" value="1"/>
</dbReference>
<evidence type="ECO:0000313" key="10">
    <source>
        <dbReference type="Proteomes" id="UP000184278"/>
    </source>
</evidence>
<dbReference type="OrthoDB" id="9788108at2"/>
<dbReference type="EMBL" id="FQXK01000003">
    <property type="protein sequence ID" value="SHH06827.1"/>
    <property type="molecule type" value="Genomic_DNA"/>
</dbReference>
<keyword evidence="4 7" id="KW-0812">Transmembrane</keyword>
<evidence type="ECO:0000256" key="5">
    <source>
        <dbReference type="ARBA" id="ARBA00022989"/>
    </source>
</evidence>
<gene>
    <name evidence="9" type="ORF">SAMN02745229_00140</name>
</gene>
<keyword evidence="10" id="KW-1185">Reference proteome</keyword>
<feature type="domain" description="ABC transmembrane type-1" evidence="8">
    <location>
        <begin position="97"/>
        <end position="308"/>
    </location>
</feature>
<dbReference type="Gene3D" id="1.10.3720.10">
    <property type="entry name" value="MetI-like"/>
    <property type="match status" value="1"/>
</dbReference>
<protein>
    <submittedName>
        <fullName evidence="9">Multiple sugar transport system permease protein</fullName>
    </submittedName>
</protein>
<keyword evidence="6 7" id="KW-0472">Membrane</keyword>
<feature type="transmembrane region" description="Helical" evidence="7">
    <location>
        <begin position="38"/>
        <end position="67"/>
    </location>
</feature>
<dbReference type="PROSITE" id="PS50928">
    <property type="entry name" value="ABC_TM1"/>
    <property type="match status" value="1"/>
</dbReference>
<dbReference type="PANTHER" id="PTHR30193:SF1">
    <property type="entry name" value="ABC TRANSPORTER PERMEASE PROTEIN YESP-RELATED"/>
    <property type="match status" value="1"/>
</dbReference>
<evidence type="ECO:0000256" key="6">
    <source>
        <dbReference type="ARBA" id="ARBA00023136"/>
    </source>
</evidence>
<proteinExistence type="inferred from homology"/>
<dbReference type="InterPro" id="IPR051393">
    <property type="entry name" value="ABC_transporter_permease"/>
</dbReference>
<name>A0A1M5PXS1_BUTFI</name>
<evidence type="ECO:0000313" key="9">
    <source>
        <dbReference type="EMBL" id="SHH06827.1"/>
    </source>
</evidence>
<evidence type="ECO:0000256" key="7">
    <source>
        <dbReference type="RuleBase" id="RU363032"/>
    </source>
</evidence>
<feature type="transmembrane region" description="Helical" evidence="7">
    <location>
        <begin position="101"/>
        <end position="122"/>
    </location>
</feature>
<evidence type="ECO:0000256" key="1">
    <source>
        <dbReference type="ARBA" id="ARBA00004651"/>
    </source>
</evidence>
<dbReference type="CDD" id="cd06261">
    <property type="entry name" value="TM_PBP2"/>
    <property type="match status" value="1"/>
</dbReference>
<reference evidence="10" key="1">
    <citation type="submission" date="2016-11" db="EMBL/GenBank/DDBJ databases">
        <authorList>
            <person name="Varghese N."/>
            <person name="Submissions S."/>
        </authorList>
    </citation>
    <scope>NUCLEOTIDE SEQUENCE [LARGE SCALE GENOMIC DNA]</scope>
    <source>
        <strain evidence="10">DSM 3071</strain>
    </source>
</reference>
<organism evidence="9 10">
    <name type="scientific">Butyrivibrio fibrisolvens DSM 3071</name>
    <dbReference type="NCBI Taxonomy" id="1121131"/>
    <lineage>
        <taxon>Bacteria</taxon>
        <taxon>Bacillati</taxon>
        <taxon>Bacillota</taxon>
        <taxon>Clostridia</taxon>
        <taxon>Lachnospirales</taxon>
        <taxon>Lachnospiraceae</taxon>
        <taxon>Butyrivibrio</taxon>
    </lineage>
</organism>
<dbReference type="InterPro" id="IPR035906">
    <property type="entry name" value="MetI-like_sf"/>
</dbReference>
<keyword evidence="5 7" id="KW-1133">Transmembrane helix</keyword>
<feature type="transmembrane region" description="Helical" evidence="7">
    <location>
        <begin position="183"/>
        <end position="206"/>
    </location>
</feature>
<dbReference type="GO" id="GO:0055085">
    <property type="term" value="P:transmembrane transport"/>
    <property type="evidence" value="ECO:0007669"/>
    <property type="project" value="InterPro"/>
</dbReference>
<dbReference type="STRING" id="1121131.SAMN02745229_00140"/>
<evidence type="ECO:0000259" key="8">
    <source>
        <dbReference type="PROSITE" id="PS50928"/>
    </source>
</evidence>
<dbReference type="Proteomes" id="UP000184278">
    <property type="component" value="Unassembled WGS sequence"/>
</dbReference>
<sequence>MEVAGIYSTSEAKSMKRASGKRKIRTSQSKYNRKEERCAYLCLIPAFLGITFISYLPTIAVFVLSLFSYNGLSSPEFVGLDNYIRIFTKDVYFASAVKATLLYAFLAVIGAVIYSLVIALILNMDIFGRTIFRSIFFIPYLLPAIGVFKGWQWLYEQNYGLFNFIFRMLGIPPQRFLDSPRQVIPALVLIAVWASGNLIVIFLAGLQNVPTVYKEAAQIDGANSWQRFWNITIPCIKPIIFYNVLTALITHLQVVNPALALTNGGPAKKSMFLSYVIYMYGFEKNKLGYAAAFSVIFFVLVGIFTIVLFVTQKDSIFSDEA</sequence>
<dbReference type="GO" id="GO:0005886">
    <property type="term" value="C:plasma membrane"/>
    <property type="evidence" value="ECO:0007669"/>
    <property type="project" value="UniProtKB-SubCell"/>
</dbReference>
<evidence type="ECO:0000256" key="2">
    <source>
        <dbReference type="ARBA" id="ARBA00022448"/>
    </source>
</evidence>
<keyword evidence="2 7" id="KW-0813">Transport</keyword>
<keyword evidence="9" id="KW-0762">Sugar transport</keyword>
<evidence type="ECO:0000256" key="3">
    <source>
        <dbReference type="ARBA" id="ARBA00022475"/>
    </source>
</evidence>